<dbReference type="SUPFAM" id="SSF48695">
    <property type="entry name" value="Multiheme cytochromes"/>
    <property type="match status" value="1"/>
</dbReference>
<dbReference type="AlphaFoldDB" id="A0A3S0L0X7"/>
<comment type="caution">
    <text evidence="2">The sequence shown here is derived from an EMBL/GenBank/DDBJ whole genome shotgun (WGS) entry which is preliminary data.</text>
</comment>
<dbReference type="RefSeq" id="WP_126341701.1">
    <property type="nucleotide sequence ID" value="NZ_RXYJ01000002.1"/>
</dbReference>
<keyword evidence="1" id="KW-0732">Signal</keyword>
<reference evidence="2 3" key="1">
    <citation type="submission" date="2018-12" db="EMBL/GenBank/DDBJ databases">
        <authorList>
            <person name="Lunina O.N."/>
            <person name="Grouzdev D.S."/>
            <person name="Gorlenko V.M."/>
            <person name="Savvichev A.S."/>
        </authorList>
    </citation>
    <scope>NUCLEOTIDE SEQUENCE [LARGE SCALE GENOMIC DNA]</scope>
    <source>
        <strain evidence="2 3">BrKhr-17</strain>
    </source>
</reference>
<dbReference type="InterPro" id="IPR036280">
    <property type="entry name" value="Multihaem_cyt_sf"/>
</dbReference>
<accession>A0A3S0L0X7</accession>
<feature type="signal peptide" evidence="1">
    <location>
        <begin position="1"/>
        <end position="25"/>
    </location>
</feature>
<protein>
    <submittedName>
        <fullName evidence="2">Uncharacterized protein</fullName>
    </submittedName>
</protein>
<organism evidence="2 3">
    <name type="scientific">Chlorobium phaeovibrioides</name>
    <dbReference type="NCBI Taxonomy" id="1094"/>
    <lineage>
        <taxon>Bacteria</taxon>
        <taxon>Pseudomonadati</taxon>
        <taxon>Chlorobiota</taxon>
        <taxon>Chlorobiia</taxon>
        <taxon>Chlorobiales</taxon>
        <taxon>Chlorobiaceae</taxon>
        <taxon>Chlorobium/Pelodictyon group</taxon>
        <taxon>Chlorobium</taxon>
    </lineage>
</organism>
<name>A0A3S0L0X7_CHLPH</name>
<gene>
    <name evidence="2" type="ORF">EKD02_05580</name>
</gene>
<proteinExistence type="predicted"/>
<dbReference type="Proteomes" id="UP000279908">
    <property type="component" value="Unassembled WGS sequence"/>
</dbReference>
<feature type="chain" id="PRO_5018726949" evidence="1">
    <location>
        <begin position="26"/>
        <end position="128"/>
    </location>
</feature>
<evidence type="ECO:0000313" key="2">
    <source>
        <dbReference type="EMBL" id="RTY38167.1"/>
    </source>
</evidence>
<sequence length="128" mass="14112">MRKRHILFIGLLAALLMALLFSFHAGTEGEAPASQAAQAAAVDSSSCVYPKEYMHTHHMQVLEDWKNTAAHEGPDAVHETADGRKLQKNLSTCLACHGSNRYFCFSCHAYANAQPNCWNCHISPLETP</sequence>
<evidence type="ECO:0000256" key="1">
    <source>
        <dbReference type="SAM" id="SignalP"/>
    </source>
</evidence>
<evidence type="ECO:0000313" key="3">
    <source>
        <dbReference type="Proteomes" id="UP000279908"/>
    </source>
</evidence>
<dbReference type="EMBL" id="RXYK01000006">
    <property type="protein sequence ID" value="RTY38167.1"/>
    <property type="molecule type" value="Genomic_DNA"/>
</dbReference>